<evidence type="ECO:0000256" key="9">
    <source>
        <dbReference type="SAM" id="Phobius"/>
    </source>
</evidence>
<comment type="subcellular location">
    <subcellularLocation>
        <location evidence="1">Endoplasmic reticulum membrane</location>
        <topology evidence="1">Multi-pass membrane protein</topology>
    </subcellularLocation>
</comment>
<feature type="transmembrane region" description="Helical" evidence="9">
    <location>
        <begin position="304"/>
        <end position="321"/>
    </location>
</feature>
<sequence length="569" mass="64555">MDDTTPKSPTPSRPFDLRSTDWFSNGHSKESSATDDRSSFYTYESRATTPGSVDVDYLSEKRDRDEMEGEDMNLVLGGVGRLSDEVYDRALSWWRAAVRRKLVKSVEWESRLIATMQEYVRTPFLDAYFVYTSSLGTHTFFMTVLPAFYFFGYQEVGHGLLIVLAFGVYLSSFIKDLICSPRPFAPPVTRLTIGTHHLEYGFPSTHSTNSMSIALYLFTQIYRLYSTPSFSSVDGVLEPEMMISKTTFYAASSVLVFYTFSIVYGRVYTAMHSLTDCAVGVLLGTFIWALHLWCGDVIGDWLRQPSYIVPAITIPLCLLLVHRHPQPVDDCPCFEDAIAFMSVVLGQFLTIWFMAKNHLDERFFLRVMPGKPVGGTWSEMSLWWSIAAAKMVVGVLTIFAWRIFAKFLLHRILPPIFRFLSHLFTLPHRRFYTPATDYTNVAPEKGLHPIPSVIDLPGMVELEADGVNSASTGHRRSQDNGAARDIKLRGGKGGKNEKNFQKRADGLGLGLEEMGGKQMEVVKHYDADGMALWLTSSSWILISRFNSLDEGLCLLRYRNHRYRCDARHF</sequence>
<feature type="transmembrane region" description="Helical" evidence="9">
    <location>
        <begin position="333"/>
        <end position="355"/>
    </location>
</feature>
<keyword evidence="6 9" id="KW-0472">Membrane</keyword>
<dbReference type="Pfam" id="PF01569">
    <property type="entry name" value="PAP2"/>
    <property type="match status" value="1"/>
</dbReference>
<evidence type="ECO:0000313" key="11">
    <source>
        <dbReference type="EMBL" id="CAL1708536.1"/>
    </source>
</evidence>
<feature type="domain" description="Phosphatidic acid phosphatase type 2/haloperoxidase" evidence="10">
    <location>
        <begin position="158"/>
        <end position="292"/>
    </location>
</feature>
<dbReference type="PANTHER" id="PTHR14969:SF28">
    <property type="entry name" value="DIHYDROSPHINGOSINE 1-PHOSPHATE PHOSPHATASE LCB3-RELATED"/>
    <property type="match status" value="1"/>
</dbReference>
<evidence type="ECO:0000256" key="8">
    <source>
        <dbReference type="SAM" id="MobiDB-lite"/>
    </source>
</evidence>
<dbReference type="InterPro" id="IPR036938">
    <property type="entry name" value="PAP2/HPO_sf"/>
</dbReference>
<feature type="transmembrane region" description="Helical" evidence="9">
    <location>
        <begin position="277"/>
        <end position="298"/>
    </location>
</feature>
<protein>
    <recommendedName>
        <fullName evidence="10">Phosphatidic acid phosphatase type 2/haloperoxidase domain-containing protein</fullName>
    </recommendedName>
</protein>
<feature type="transmembrane region" description="Helical" evidence="9">
    <location>
        <begin position="246"/>
        <end position="265"/>
    </location>
</feature>
<accession>A0ABP1DL37</accession>
<keyword evidence="2 9" id="KW-0812">Transmembrane</keyword>
<dbReference type="EMBL" id="OZ037948">
    <property type="protein sequence ID" value="CAL1708536.1"/>
    <property type="molecule type" value="Genomic_DNA"/>
</dbReference>
<proteinExistence type="inferred from homology"/>
<feature type="compositionally biased region" description="Basic and acidic residues" evidence="8">
    <location>
        <begin position="476"/>
        <end position="499"/>
    </location>
</feature>
<feature type="transmembrane region" description="Helical" evidence="9">
    <location>
        <begin position="382"/>
        <end position="404"/>
    </location>
</feature>
<dbReference type="PANTHER" id="PTHR14969">
    <property type="entry name" value="SPHINGOSINE-1-PHOSPHATE PHOSPHOHYDROLASE"/>
    <property type="match status" value="1"/>
</dbReference>
<feature type="region of interest" description="Disordered" evidence="8">
    <location>
        <begin position="469"/>
        <end position="499"/>
    </location>
</feature>
<evidence type="ECO:0000256" key="7">
    <source>
        <dbReference type="ARBA" id="ARBA00038324"/>
    </source>
</evidence>
<organism evidence="11 12">
    <name type="scientific">Somion occarium</name>
    <dbReference type="NCBI Taxonomy" id="3059160"/>
    <lineage>
        <taxon>Eukaryota</taxon>
        <taxon>Fungi</taxon>
        <taxon>Dikarya</taxon>
        <taxon>Basidiomycota</taxon>
        <taxon>Agaricomycotina</taxon>
        <taxon>Agaricomycetes</taxon>
        <taxon>Polyporales</taxon>
        <taxon>Cerrenaceae</taxon>
        <taxon>Somion</taxon>
    </lineage>
</organism>
<dbReference type="Gene3D" id="1.20.144.10">
    <property type="entry name" value="Phosphatidic acid phosphatase type 2/haloperoxidase"/>
    <property type="match status" value="1"/>
</dbReference>
<gene>
    <name evidence="11" type="ORF">GFSPODELE1_LOCUS6889</name>
</gene>
<evidence type="ECO:0000313" key="12">
    <source>
        <dbReference type="Proteomes" id="UP001497453"/>
    </source>
</evidence>
<name>A0ABP1DL37_9APHY</name>
<evidence type="ECO:0000256" key="2">
    <source>
        <dbReference type="ARBA" id="ARBA00022692"/>
    </source>
</evidence>
<evidence type="ECO:0000256" key="3">
    <source>
        <dbReference type="ARBA" id="ARBA00022801"/>
    </source>
</evidence>
<evidence type="ECO:0000256" key="4">
    <source>
        <dbReference type="ARBA" id="ARBA00022824"/>
    </source>
</evidence>
<feature type="region of interest" description="Disordered" evidence="8">
    <location>
        <begin position="1"/>
        <end position="38"/>
    </location>
</feature>
<dbReference type="InterPro" id="IPR000326">
    <property type="entry name" value="PAP2/HPO"/>
</dbReference>
<dbReference type="Proteomes" id="UP001497453">
    <property type="component" value="Chromosome 5"/>
</dbReference>
<keyword evidence="3" id="KW-0378">Hydrolase</keyword>
<feature type="transmembrane region" description="Helical" evidence="9">
    <location>
        <begin position="156"/>
        <end position="174"/>
    </location>
</feature>
<evidence type="ECO:0000256" key="1">
    <source>
        <dbReference type="ARBA" id="ARBA00004477"/>
    </source>
</evidence>
<feature type="compositionally biased region" description="Basic and acidic residues" evidence="8">
    <location>
        <begin position="27"/>
        <end position="38"/>
    </location>
</feature>
<dbReference type="SUPFAM" id="SSF48317">
    <property type="entry name" value="Acid phosphatase/Vanadium-dependent haloperoxidase"/>
    <property type="match status" value="1"/>
</dbReference>
<feature type="transmembrane region" description="Helical" evidence="9">
    <location>
        <begin position="128"/>
        <end position="150"/>
    </location>
</feature>
<evidence type="ECO:0000259" key="10">
    <source>
        <dbReference type="SMART" id="SM00014"/>
    </source>
</evidence>
<keyword evidence="5 9" id="KW-1133">Transmembrane helix</keyword>
<evidence type="ECO:0000256" key="5">
    <source>
        <dbReference type="ARBA" id="ARBA00022989"/>
    </source>
</evidence>
<reference evidence="12" key="1">
    <citation type="submission" date="2024-04" db="EMBL/GenBank/DDBJ databases">
        <authorList>
            <person name="Shaw F."/>
            <person name="Minotto A."/>
        </authorList>
    </citation>
    <scope>NUCLEOTIDE SEQUENCE [LARGE SCALE GENOMIC DNA]</scope>
</reference>
<keyword evidence="12" id="KW-1185">Reference proteome</keyword>
<comment type="similarity">
    <text evidence="7">Belongs to the type 2 lipid phosphate phosphatase family.</text>
</comment>
<dbReference type="SMART" id="SM00014">
    <property type="entry name" value="acidPPc"/>
    <property type="match status" value="1"/>
</dbReference>
<keyword evidence="4" id="KW-0256">Endoplasmic reticulum</keyword>
<dbReference type="CDD" id="cd03388">
    <property type="entry name" value="PAP2_SPPase1"/>
    <property type="match status" value="1"/>
</dbReference>
<evidence type="ECO:0000256" key="6">
    <source>
        <dbReference type="ARBA" id="ARBA00023136"/>
    </source>
</evidence>